<dbReference type="PROSITE" id="PS50158">
    <property type="entry name" value="ZF_CCHC"/>
    <property type="match status" value="1"/>
</dbReference>
<accession>A0A8X8VZN9</accession>
<feature type="region of interest" description="Disordered" evidence="2">
    <location>
        <begin position="298"/>
        <end position="340"/>
    </location>
</feature>
<feature type="compositionally biased region" description="Basic and acidic residues" evidence="2">
    <location>
        <begin position="327"/>
        <end position="340"/>
    </location>
</feature>
<keyword evidence="1" id="KW-0862">Zinc</keyword>
<keyword evidence="1" id="KW-0863">Zinc-finger</keyword>
<feature type="region of interest" description="Disordered" evidence="2">
    <location>
        <begin position="73"/>
        <end position="111"/>
    </location>
</feature>
<dbReference type="InterPro" id="IPR025724">
    <property type="entry name" value="GAG-pre-integrase_dom"/>
</dbReference>
<feature type="compositionally biased region" description="Low complexity" evidence="2">
    <location>
        <begin position="315"/>
        <end position="326"/>
    </location>
</feature>
<gene>
    <name evidence="4" type="ORF">SASPL_154157</name>
</gene>
<reference evidence="4" key="1">
    <citation type="submission" date="2018-01" db="EMBL/GenBank/DDBJ databases">
        <authorList>
            <person name="Mao J.F."/>
        </authorList>
    </citation>
    <scope>NUCLEOTIDE SEQUENCE</scope>
    <source>
        <strain evidence="4">Huo1</strain>
        <tissue evidence="4">Leaf</tissue>
    </source>
</reference>
<evidence type="ECO:0000256" key="1">
    <source>
        <dbReference type="PROSITE-ProRule" id="PRU00047"/>
    </source>
</evidence>
<comment type="caution">
    <text evidence="4">The sequence shown here is derived from an EMBL/GenBank/DDBJ whole genome shotgun (WGS) entry which is preliminary data.</text>
</comment>
<dbReference type="GO" id="GO:0008270">
    <property type="term" value="F:zinc ion binding"/>
    <property type="evidence" value="ECO:0007669"/>
    <property type="project" value="UniProtKB-KW"/>
</dbReference>
<proteinExistence type="predicted"/>
<dbReference type="InterPro" id="IPR001878">
    <property type="entry name" value="Znf_CCHC"/>
</dbReference>
<keyword evidence="1" id="KW-0479">Metal-binding</keyword>
<dbReference type="Gene3D" id="4.10.60.10">
    <property type="entry name" value="Zinc finger, CCHC-type"/>
    <property type="match status" value="1"/>
</dbReference>
<evidence type="ECO:0000313" key="4">
    <source>
        <dbReference type="EMBL" id="KAG6385324.1"/>
    </source>
</evidence>
<evidence type="ECO:0000313" key="5">
    <source>
        <dbReference type="Proteomes" id="UP000298416"/>
    </source>
</evidence>
<keyword evidence="5" id="KW-1185">Reference proteome</keyword>
<organism evidence="4">
    <name type="scientific">Salvia splendens</name>
    <name type="common">Scarlet sage</name>
    <dbReference type="NCBI Taxonomy" id="180675"/>
    <lineage>
        <taxon>Eukaryota</taxon>
        <taxon>Viridiplantae</taxon>
        <taxon>Streptophyta</taxon>
        <taxon>Embryophyta</taxon>
        <taxon>Tracheophyta</taxon>
        <taxon>Spermatophyta</taxon>
        <taxon>Magnoliopsida</taxon>
        <taxon>eudicotyledons</taxon>
        <taxon>Gunneridae</taxon>
        <taxon>Pentapetalae</taxon>
        <taxon>asterids</taxon>
        <taxon>lamiids</taxon>
        <taxon>Lamiales</taxon>
        <taxon>Lamiaceae</taxon>
        <taxon>Nepetoideae</taxon>
        <taxon>Mentheae</taxon>
        <taxon>Salviinae</taxon>
        <taxon>Salvia</taxon>
        <taxon>Salvia subgen. Calosphace</taxon>
        <taxon>core Calosphace</taxon>
    </lineage>
</organism>
<dbReference type="Pfam" id="PF00098">
    <property type="entry name" value="zf-CCHC"/>
    <property type="match status" value="1"/>
</dbReference>
<dbReference type="SUPFAM" id="SSF57756">
    <property type="entry name" value="Retrovirus zinc finger-like domains"/>
    <property type="match status" value="1"/>
</dbReference>
<dbReference type="Pfam" id="PF13976">
    <property type="entry name" value="gag_pre-integrs"/>
    <property type="match status" value="1"/>
</dbReference>
<name>A0A8X8VZN9_SALSN</name>
<dbReference type="InterPro" id="IPR036875">
    <property type="entry name" value="Znf_CCHC_sf"/>
</dbReference>
<evidence type="ECO:0000259" key="3">
    <source>
        <dbReference type="PROSITE" id="PS50158"/>
    </source>
</evidence>
<dbReference type="AlphaFoldDB" id="A0A8X8VZN9"/>
<protein>
    <recommendedName>
        <fullName evidence="3">CCHC-type domain-containing protein</fullName>
    </recommendedName>
</protein>
<dbReference type="Pfam" id="PF14223">
    <property type="entry name" value="Retrotran_gag_2"/>
    <property type="match status" value="1"/>
</dbReference>
<dbReference type="EMBL" id="PNBA02000022">
    <property type="protein sequence ID" value="KAG6385324.1"/>
    <property type="molecule type" value="Genomic_DNA"/>
</dbReference>
<dbReference type="Proteomes" id="UP000298416">
    <property type="component" value="Unassembled WGS sequence"/>
</dbReference>
<feature type="compositionally biased region" description="Polar residues" evidence="2">
    <location>
        <begin position="77"/>
        <end position="90"/>
    </location>
</feature>
<dbReference type="GO" id="GO:0003676">
    <property type="term" value="F:nucleic acid binding"/>
    <property type="evidence" value="ECO:0007669"/>
    <property type="project" value="InterPro"/>
</dbReference>
<feature type="domain" description="CCHC-type" evidence="3">
    <location>
        <begin position="114"/>
        <end position="129"/>
    </location>
</feature>
<evidence type="ECO:0000256" key="2">
    <source>
        <dbReference type="SAM" id="MobiDB-lite"/>
    </source>
</evidence>
<reference evidence="4" key="2">
    <citation type="submission" date="2020-08" db="EMBL/GenBank/DDBJ databases">
        <title>Plant Genome Project.</title>
        <authorList>
            <person name="Zhang R.-G."/>
        </authorList>
    </citation>
    <scope>NUCLEOTIDE SEQUENCE</scope>
    <source>
        <strain evidence="4">Huo1</strain>
        <tissue evidence="4">Leaf</tissue>
    </source>
</reference>
<sequence length="381" mass="42265">MQEGMPLRDHRKNLNKILLDLRNVDIKVEDEDAALIMLVSLSESYKNFVESFMTGKETLSLEDVRSALHIREDRQKATSSATENLASGLSVTGKGQKKQNSKSSKGPKATDDICRYCKEPGHWKVDCPNIKKKLGKKEDANGASYHLCPHMEYFTTYEQIDGGKLPWPTVLSSRWLASAQSGSGPMMGFKGEGGVIRILKGSKVVLTALKRGTLYVLRGSIVANSADIASSEVAIKDMTKLWHMRLGHMGERGIRIMPNRDFLSGNKVQFSANTVYWESFIAAKDLEGVDKQVELQVTHDESESQLQGGEDQHTTAEVTTDTTSSDVHTEARQRSIAIDRARRTGVKPPLKYDFEDMMAYALQVTSEPDLVALGQAAFLHN</sequence>
<dbReference type="SMART" id="SM00343">
    <property type="entry name" value="ZnF_C2HC"/>
    <property type="match status" value="1"/>
</dbReference>